<feature type="signal peptide" evidence="1">
    <location>
        <begin position="1"/>
        <end position="21"/>
    </location>
</feature>
<reference evidence="2 3" key="1">
    <citation type="submission" date="2024-01" db="EMBL/GenBank/DDBJ databases">
        <title>A draft genome for the cacao thread blight pathogen Marasmiellus scandens.</title>
        <authorList>
            <person name="Baruah I.K."/>
            <person name="Leung J."/>
            <person name="Bukari Y."/>
            <person name="Amoako-Attah I."/>
            <person name="Meinhardt L.W."/>
            <person name="Bailey B.A."/>
            <person name="Cohen S.P."/>
        </authorList>
    </citation>
    <scope>NUCLEOTIDE SEQUENCE [LARGE SCALE GENOMIC DNA]</scope>
    <source>
        <strain evidence="2 3">GH-19</strain>
    </source>
</reference>
<accession>A0ABR1IYL2</accession>
<feature type="chain" id="PRO_5045162351" evidence="1">
    <location>
        <begin position="22"/>
        <end position="233"/>
    </location>
</feature>
<protein>
    <submittedName>
        <fullName evidence="2">Uncharacterized protein</fullName>
    </submittedName>
</protein>
<sequence length="233" mass="24303">MVPPAATVTLLPTLCMASASASMPPPVTVTASSIHMMSVPLPAPVATSTSLIQRDVASPTTPTSPTPTPLALLAAAASLSSANGNPNELIPGPSGSGINRHKMTQKPNITVPLGLQTSLDSQTEATSAAATGFFLPIVMTSSDQLCIPVAPLPAPSKDGSSDSTLPKPGRLMNRSLYLQEYTEEHGVISEKEFNKIWGKVPKETKELTRYVPPNFVLFMVLALEASTSAIRGS</sequence>
<proteinExistence type="predicted"/>
<name>A0ABR1IYL2_9AGAR</name>
<organism evidence="2 3">
    <name type="scientific">Marasmiellus scandens</name>
    <dbReference type="NCBI Taxonomy" id="2682957"/>
    <lineage>
        <taxon>Eukaryota</taxon>
        <taxon>Fungi</taxon>
        <taxon>Dikarya</taxon>
        <taxon>Basidiomycota</taxon>
        <taxon>Agaricomycotina</taxon>
        <taxon>Agaricomycetes</taxon>
        <taxon>Agaricomycetidae</taxon>
        <taxon>Agaricales</taxon>
        <taxon>Marasmiineae</taxon>
        <taxon>Omphalotaceae</taxon>
        <taxon>Marasmiellus</taxon>
    </lineage>
</organism>
<dbReference type="Proteomes" id="UP001498398">
    <property type="component" value="Unassembled WGS sequence"/>
</dbReference>
<comment type="caution">
    <text evidence="2">The sequence shown here is derived from an EMBL/GenBank/DDBJ whole genome shotgun (WGS) entry which is preliminary data.</text>
</comment>
<keyword evidence="1" id="KW-0732">Signal</keyword>
<keyword evidence="3" id="KW-1185">Reference proteome</keyword>
<evidence type="ECO:0000313" key="3">
    <source>
        <dbReference type="Proteomes" id="UP001498398"/>
    </source>
</evidence>
<evidence type="ECO:0000256" key="1">
    <source>
        <dbReference type="SAM" id="SignalP"/>
    </source>
</evidence>
<gene>
    <name evidence="2" type="ORF">VKT23_015093</name>
</gene>
<evidence type="ECO:0000313" key="2">
    <source>
        <dbReference type="EMBL" id="KAK7444776.1"/>
    </source>
</evidence>
<dbReference type="EMBL" id="JBANRG010000049">
    <property type="protein sequence ID" value="KAK7444776.1"/>
    <property type="molecule type" value="Genomic_DNA"/>
</dbReference>